<sequence>MIVYSVFNGGSCSVVLCVTKTRKYSKSCNKVSPLLTSPSLRENQNFPEMAISRLLHPKPRGLHFNARGLIRSTNCYFFSSFSSGGSQKFSFLKGLKASKGGKASDKEPQKESGTRFKGILSNIKQIILECPLFQKSNAREISDSKVDTEASEVTVTENSSHSAKSFESVSVPKSPEIITRSPGGTEGVSSGSTSDTIGGNAFEGPIVNATAELHKIHYNPYKVGLSDIQSKVQPPEAVMVSHGNEKDELRTLATDVVVENSLKLNQPKRLSDIFVKMLENDVKGFEGAKSDVHGPTSEKLVRFLYGTNDLSEIMNYLPGNRTATSVQRPIATTISRKKHASSKSSSRIEDLMKVINREKNDPTAGEMAGILRDTLAPTESSKGNKIEKEKNSDLSEIMNYLPGNRTATSVQRPSATTISGKKHASSKSSSRIEDLMKVINREKNDPTAGQMAGILHDTLAPTESLKGNKIEKEKNSDSIEDMKEVFGEKLTKSRERTISNVTDQTNNGGFLKNVYGLANLQNSDVKGRHTSWKLLLMRLGEEPIIKGRGSRILNVTDQRSNGGFLKNVQSPTNLQSSDDERSHTLLEPTIKDWERTISNVTDKLSKNARSAANLQNSDVKRRHSLLKHHMSSGNIALDIKKESNIPTESISDKEDSNLDLANSGHVKSGPNSHVSLPVSREELNHSQTCFLSKEGYKDNEVLVRFLTKNVKKLNILAAFSDCGPIMKVEELSSTKESSFKDFLVHFKSREGSQLALKKNDLMVMETEAFVEPTSSEDTAGAIISIPDPISDPEAPTALLKNPTKTVKVKNLCEDISLQQLKDALAFHHSSISNIFLGSTTSVLYVEFETEDAKERALAQQSILVSGKELLILRIDAPRTTVVRISNINPTSKVWTICNSYGQVKYLAKRGVGVVDVHFKLAEWPNMLNIVNNAAITCSLNGIEADENRWLAQPAPVFPVEILRALWSRPEERRHVNCVIYRLLRELEEPISATELSRLTNLATSFSFSGEDGKASILASMV</sequence>
<proteinExistence type="predicted"/>
<dbReference type="SUPFAM" id="SSF54928">
    <property type="entry name" value="RNA-binding domain, RBD"/>
    <property type="match status" value="1"/>
</dbReference>
<feature type="compositionally biased region" description="Polar residues" evidence="2">
    <location>
        <begin position="562"/>
        <end position="576"/>
    </location>
</feature>
<evidence type="ECO:0000256" key="1">
    <source>
        <dbReference type="PROSITE-ProRule" id="PRU00176"/>
    </source>
</evidence>
<evidence type="ECO:0000313" key="5">
    <source>
        <dbReference type="Proteomes" id="UP001358586"/>
    </source>
</evidence>
<dbReference type="InterPro" id="IPR058942">
    <property type="entry name" value="AT3G52170-like"/>
</dbReference>
<name>A0ABR0NJ02_GOSAR</name>
<feature type="region of interest" description="Disordered" evidence="2">
    <location>
        <begin position="562"/>
        <end position="583"/>
    </location>
</feature>
<protein>
    <recommendedName>
        <fullName evidence="3">RRM domain-containing protein</fullName>
    </recommendedName>
</protein>
<feature type="compositionally biased region" description="Polar residues" evidence="2">
    <location>
        <begin position="405"/>
        <end position="418"/>
    </location>
</feature>
<feature type="domain" description="RRM" evidence="3">
    <location>
        <begin position="804"/>
        <end position="879"/>
    </location>
</feature>
<keyword evidence="5" id="KW-1185">Reference proteome</keyword>
<evidence type="ECO:0000256" key="2">
    <source>
        <dbReference type="SAM" id="MobiDB-lite"/>
    </source>
</evidence>
<feature type="region of interest" description="Disordered" evidence="2">
    <location>
        <begin position="164"/>
        <end position="199"/>
    </location>
</feature>
<organism evidence="4 5">
    <name type="scientific">Gossypium arboreum</name>
    <name type="common">Tree cotton</name>
    <name type="synonym">Gossypium nanking</name>
    <dbReference type="NCBI Taxonomy" id="29729"/>
    <lineage>
        <taxon>Eukaryota</taxon>
        <taxon>Viridiplantae</taxon>
        <taxon>Streptophyta</taxon>
        <taxon>Embryophyta</taxon>
        <taxon>Tracheophyta</taxon>
        <taxon>Spermatophyta</taxon>
        <taxon>Magnoliopsida</taxon>
        <taxon>eudicotyledons</taxon>
        <taxon>Gunneridae</taxon>
        <taxon>Pentapetalae</taxon>
        <taxon>rosids</taxon>
        <taxon>malvids</taxon>
        <taxon>Malvales</taxon>
        <taxon>Malvaceae</taxon>
        <taxon>Malvoideae</taxon>
        <taxon>Gossypium</taxon>
    </lineage>
</organism>
<feature type="compositionally biased region" description="Basic and acidic residues" evidence="2">
    <location>
        <begin position="382"/>
        <end position="393"/>
    </location>
</feature>
<evidence type="ECO:0000259" key="3">
    <source>
        <dbReference type="PROSITE" id="PS50102"/>
    </source>
</evidence>
<dbReference type="EMBL" id="JARKNE010000010">
    <property type="protein sequence ID" value="KAK5794206.1"/>
    <property type="molecule type" value="Genomic_DNA"/>
</dbReference>
<dbReference type="PROSITE" id="PS50102">
    <property type="entry name" value="RRM"/>
    <property type="match status" value="1"/>
</dbReference>
<dbReference type="CDD" id="cd00590">
    <property type="entry name" value="RRM_SF"/>
    <property type="match status" value="1"/>
</dbReference>
<feature type="region of interest" description="Disordered" evidence="2">
    <location>
        <begin position="648"/>
        <end position="672"/>
    </location>
</feature>
<accession>A0ABR0NJ02</accession>
<dbReference type="InterPro" id="IPR035979">
    <property type="entry name" value="RBD_domain_sf"/>
</dbReference>
<dbReference type="PANTHER" id="PTHR34568">
    <property type="entry name" value="RRM DOMAIN-CONTAINING PROTEIN"/>
    <property type="match status" value="1"/>
</dbReference>
<feature type="region of interest" description="Disordered" evidence="2">
    <location>
        <begin position="361"/>
        <end position="432"/>
    </location>
</feature>
<dbReference type="PANTHER" id="PTHR34568:SF5">
    <property type="entry name" value="RNA-BINDING (RRM_RBD_RNP MOTIFS) FAMILY PROTEIN"/>
    <property type="match status" value="1"/>
</dbReference>
<comment type="caution">
    <text evidence="4">The sequence shown here is derived from an EMBL/GenBank/DDBJ whole genome shotgun (WGS) entry which is preliminary data.</text>
</comment>
<gene>
    <name evidence="4" type="ORF">PVK06_035419</name>
</gene>
<dbReference type="InterPro" id="IPR000504">
    <property type="entry name" value="RRM_dom"/>
</dbReference>
<feature type="compositionally biased region" description="Low complexity" evidence="2">
    <location>
        <begin position="181"/>
        <end position="196"/>
    </location>
</feature>
<keyword evidence="1" id="KW-0694">RNA-binding</keyword>
<reference evidence="4 5" key="1">
    <citation type="submission" date="2023-03" db="EMBL/GenBank/DDBJ databases">
        <title>WGS of Gossypium arboreum.</title>
        <authorList>
            <person name="Yu D."/>
        </authorList>
    </citation>
    <scope>NUCLEOTIDE SEQUENCE [LARGE SCALE GENOMIC DNA]</scope>
    <source>
        <tissue evidence="4">Leaf</tissue>
    </source>
</reference>
<evidence type="ECO:0000313" key="4">
    <source>
        <dbReference type="EMBL" id="KAK5794206.1"/>
    </source>
</evidence>
<dbReference type="Proteomes" id="UP001358586">
    <property type="component" value="Chromosome 10"/>
</dbReference>